<dbReference type="AlphaFoldDB" id="A0A8T0F3A9"/>
<sequence>MTIHDEIGGINEVEDFSIYSAFPKKAQNKFTMKFKGTRQQQSYLAKSQQRFTLVKLLNKLTALSSKVKEFVSNRLVLFTVLQQQRASILLDAFLHVLKNFL</sequence>
<reference evidence="1" key="1">
    <citation type="journal article" date="2020" name="bioRxiv">
        <title>Chromosome-level reference genome of the European wasp spider Argiope bruennichi: a resource for studies on range expansion and evolutionary adaptation.</title>
        <authorList>
            <person name="Sheffer M.M."/>
            <person name="Hoppe A."/>
            <person name="Krehenwinkel H."/>
            <person name="Uhl G."/>
            <person name="Kuss A.W."/>
            <person name="Jensen L."/>
            <person name="Jensen C."/>
            <person name="Gillespie R.G."/>
            <person name="Hoff K.J."/>
            <person name="Prost S."/>
        </authorList>
    </citation>
    <scope>NUCLEOTIDE SEQUENCE</scope>
</reference>
<reference evidence="1" key="2">
    <citation type="submission" date="2020-06" db="EMBL/GenBank/DDBJ databases">
        <authorList>
            <person name="Sheffer M."/>
        </authorList>
    </citation>
    <scope>NUCLEOTIDE SEQUENCE</scope>
</reference>
<protein>
    <submittedName>
        <fullName evidence="1">Uncharacterized protein</fullName>
    </submittedName>
</protein>
<evidence type="ECO:0000313" key="2">
    <source>
        <dbReference type="Proteomes" id="UP000807504"/>
    </source>
</evidence>
<name>A0A8T0F3A9_ARGBR</name>
<organism evidence="1 2">
    <name type="scientific">Argiope bruennichi</name>
    <name type="common">Wasp spider</name>
    <name type="synonym">Aranea bruennichi</name>
    <dbReference type="NCBI Taxonomy" id="94029"/>
    <lineage>
        <taxon>Eukaryota</taxon>
        <taxon>Metazoa</taxon>
        <taxon>Ecdysozoa</taxon>
        <taxon>Arthropoda</taxon>
        <taxon>Chelicerata</taxon>
        <taxon>Arachnida</taxon>
        <taxon>Araneae</taxon>
        <taxon>Araneomorphae</taxon>
        <taxon>Entelegynae</taxon>
        <taxon>Araneoidea</taxon>
        <taxon>Araneidae</taxon>
        <taxon>Argiope</taxon>
    </lineage>
</organism>
<gene>
    <name evidence="1" type="ORF">HNY73_010408</name>
</gene>
<dbReference type="Proteomes" id="UP000807504">
    <property type="component" value="Unassembled WGS sequence"/>
</dbReference>
<accession>A0A8T0F3A9</accession>
<comment type="caution">
    <text evidence="1">The sequence shown here is derived from an EMBL/GenBank/DDBJ whole genome shotgun (WGS) entry which is preliminary data.</text>
</comment>
<proteinExistence type="predicted"/>
<keyword evidence="2" id="KW-1185">Reference proteome</keyword>
<dbReference type="EMBL" id="JABXBU010000030">
    <property type="protein sequence ID" value="KAF8784768.1"/>
    <property type="molecule type" value="Genomic_DNA"/>
</dbReference>
<evidence type="ECO:0000313" key="1">
    <source>
        <dbReference type="EMBL" id="KAF8784768.1"/>
    </source>
</evidence>